<dbReference type="PANTHER" id="PTHR10108">
    <property type="entry name" value="SAM-DEPENDENT METHYLTRANSFERASE"/>
    <property type="match status" value="1"/>
</dbReference>
<evidence type="ECO:0000256" key="3">
    <source>
        <dbReference type="SAM" id="MobiDB-lite"/>
    </source>
</evidence>
<keyword evidence="2" id="KW-0808">Transferase</keyword>
<dbReference type="EC" id="2.1.1.-" evidence="2"/>
<protein>
    <recommendedName>
        <fullName evidence="2">Methyltransferase</fullName>
        <ecNumber evidence="2">2.1.1.-</ecNumber>
    </recommendedName>
</protein>
<evidence type="ECO:0000256" key="1">
    <source>
        <dbReference type="ARBA" id="ARBA00022603"/>
    </source>
</evidence>
<dbReference type="GO" id="GO:0005768">
    <property type="term" value="C:endosome"/>
    <property type="evidence" value="ECO:0007669"/>
    <property type="project" value="TreeGrafter"/>
</dbReference>
<dbReference type="Proteomes" id="UP000479710">
    <property type="component" value="Unassembled WGS sequence"/>
</dbReference>
<dbReference type="Pfam" id="PF03141">
    <property type="entry name" value="Methyltransf_29"/>
    <property type="match status" value="1"/>
</dbReference>
<comment type="similarity">
    <text evidence="2">Belongs to the methyltransferase superfamily.</text>
</comment>
<name>A0A6G1DNK4_9ORYZ</name>
<dbReference type="InterPro" id="IPR004159">
    <property type="entry name" value="Put_SAM_MeTrfase"/>
</dbReference>
<dbReference type="EMBL" id="SPHZ02000006">
    <property type="protein sequence ID" value="KAF0913782.1"/>
    <property type="molecule type" value="Genomic_DNA"/>
</dbReference>
<evidence type="ECO:0000256" key="2">
    <source>
        <dbReference type="RuleBase" id="RU366043"/>
    </source>
</evidence>
<comment type="caution">
    <text evidence="4">The sequence shown here is derived from an EMBL/GenBank/DDBJ whole genome shotgun (WGS) entry which is preliminary data.</text>
</comment>
<keyword evidence="5" id="KW-1185">Reference proteome</keyword>
<dbReference type="OrthoDB" id="10598172at2759"/>
<keyword evidence="2" id="KW-0325">Glycoprotein</keyword>
<dbReference type="GO" id="GO:0032259">
    <property type="term" value="P:methylation"/>
    <property type="evidence" value="ECO:0007669"/>
    <property type="project" value="UniProtKB-KW"/>
</dbReference>
<comment type="subcellular location">
    <subcellularLocation>
        <location evidence="2">Membrane</location>
        <topology evidence="2">Single-pass type II membrane protein</topology>
    </subcellularLocation>
</comment>
<keyword evidence="2" id="KW-0812">Transmembrane</keyword>
<dbReference type="GO" id="GO:0016020">
    <property type="term" value="C:membrane"/>
    <property type="evidence" value="ECO:0007669"/>
    <property type="project" value="UniProtKB-SubCell"/>
</dbReference>
<dbReference type="PANTHER" id="PTHR10108:SF37">
    <property type="entry name" value="METHYLTRANSFERASE PMT6-RELATED"/>
    <property type="match status" value="1"/>
</dbReference>
<dbReference type="GO" id="GO:0008168">
    <property type="term" value="F:methyltransferase activity"/>
    <property type="evidence" value="ECO:0007669"/>
    <property type="project" value="UniProtKB-UniRule"/>
</dbReference>
<reference evidence="4 5" key="1">
    <citation type="submission" date="2019-11" db="EMBL/GenBank/DDBJ databases">
        <title>Whole genome sequence of Oryza granulata.</title>
        <authorList>
            <person name="Li W."/>
        </authorList>
    </citation>
    <scope>NUCLEOTIDE SEQUENCE [LARGE SCALE GENOMIC DNA]</scope>
    <source>
        <strain evidence="5">cv. Menghai</strain>
        <tissue evidence="4">Leaf</tissue>
    </source>
</reference>
<sequence>MASAASRPAFQKARVLQESSNVNQSRLAEIKGGQNWVHEKGKLWWFPGGGTHFKHGASEYIEKLGNMTANSTGDLRSAGVVQVYFQRMGTQLVYPNFSHRHRSPPLLNPREPLPSLAPPAAPVLSVTGKEDGRGGSRSSAR</sequence>
<keyword evidence="1 2" id="KW-0489">Methyltransferase</keyword>
<feature type="compositionally biased region" description="Pro residues" evidence="3">
    <location>
        <begin position="111"/>
        <end position="121"/>
    </location>
</feature>
<gene>
    <name evidence="4" type="ORF">E2562_024871</name>
</gene>
<evidence type="ECO:0000313" key="4">
    <source>
        <dbReference type="EMBL" id="KAF0913782.1"/>
    </source>
</evidence>
<keyword evidence="2" id="KW-0735">Signal-anchor</keyword>
<dbReference type="AlphaFoldDB" id="A0A6G1DNK4"/>
<organism evidence="4 5">
    <name type="scientific">Oryza meyeriana var. granulata</name>
    <dbReference type="NCBI Taxonomy" id="110450"/>
    <lineage>
        <taxon>Eukaryota</taxon>
        <taxon>Viridiplantae</taxon>
        <taxon>Streptophyta</taxon>
        <taxon>Embryophyta</taxon>
        <taxon>Tracheophyta</taxon>
        <taxon>Spermatophyta</taxon>
        <taxon>Magnoliopsida</taxon>
        <taxon>Liliopsida</taxon>
        <taxon>Poales</taxon>
        <taxon>Poaceae</taxon>
        <taxon>BOP clade</taxon>
        <taxon>Oryzoideae</taxon>
        <taxon>Oryzeae</taxon>
        <taxon>Oryzinae</taxon>
        <taxon>Oryza</taxon>
        <taxon>Oryza meyeriana</taxon>
    </lineage>
</organism>
<proteinExistence type="inferred from homology"/>
<dbReference type="GO" id="GO:0005802">
    <property type="term" value="C:trans-Golgi network"/>
    <property type="evidence" value="ECO:0007669"/>
    <property type="project" value="TreeGrafter"/>
</dbReference>
<accession>A0A6G1DNK4</accession>
<evidence type="ECO:0000313" key="5">
    <source>
        <dbReference type="Proteomes" id="UP000479710"/>
    </source>
</evidence>
<feature type="region of interest" description="Disordered" evidence="3">
    <location>
        <begin position="100"/>
        <end position="141"/>
    </location>
</feature>